<organism evidence="2 3">
    <name type="scientific">Thiocapsa roseopersicina</name>
    <dbReference type="NCBI Taxonomy" id="1058"/>
    <lineage>
        <taxon>Bacteria</taxon>
        <taxon>Pseudomonadati</taxon>
        <taxon>Pseudomonadota</taxon>
        <taxon>Gammaproteobacteria</taxon>
        <taxon>Chromatiales</taxon>
        <taxon>Chromatiaceae</taxon>
        <taxon>Thiocapsa</taxon>
    </lineage>
</organism>
<protein>
    <submittedName>
        <fullName evidence="2">Divinyl protochlorophyllide a 8-vinyl-reductase</fullName>
    </submittedName>
</protein>
<dbReference type="SUPFAM" id="SSF111126">
    <property type="entry name" value="Ligand-binding domain in the NO signalling and Golgi transport"/>
    <property type="match status" value="1"/>
</dbReference>
<evidence type="ECO:0000259" key="1">
    <source>
        <dbReference type="SMART" id="SM00989"/>
    </source>
</evidence>
<dbReference type="OrthoDB" id="2080515at2"/>
<dbReference type="InterPro" id="IPR010249">
    <property type="entry name" value="BchJ"/>
</dbReference>
<dbReference type="Pfam" id="PF02830">
    <property type="entry name" value="V4R"/>
    <property type="match status" value="1"/>
</dbReference>
<evidence type="ECO:0000313" key="2">
    <source>
        <dbReference type="EMBL" id="SDX05081.1"/>
    </source>
</evidence>
<dbReference type="InterPro" id="IPR004096">
    <property type="entry name" value="V4R"/>
</dbReference>
<evidence type="ECO:0000313" key="3">
    <source>
        <dbReference type="Proteomes" id="UP000198816"/>
    </source>
</evidence>
<proteinExistence type="predicted"/>
<dbReference type="AlphaFoldDB" id="A0A1H2YJB7"/>
<dbReference type="InterPro" id="IPR024096">
    <property type="entry name" value="NO_sig/Golgi_transp_ligand-bd"/>
</dbReference>
<dbReference type="EMBL" id="FNNZ01000013">
    <property type="protein sequence ID" value="SDX05081.1"/>
    <property type="molecule type" value="Genomic_DNA"/>
</dbReference>
<dbReference type="GO" id="GO:0030494">
    <property type="term" value="P:bacteriochlorophyll biosynthetic process"/>
    <property type="evidence" value="ECO:0007669"/>
    <property type="project" value="InterPro"/>
</dbReference>
<dbReference type="PANTHER" id="PTHR35090">
    <property type="entry name" value="DNA-DIRECTED RNA POLYMERASE SUBUNIT I"/>
    <property type="match status" value="1"/>
</dbReference>
<dbReference type="NCBIfam" id="TIGR02019">
    <property type="entry name" value="BchJ"/>
    <property type="match status" value="1"/>
</dbReference>
<name>A0A1H2YJB7_THIRO</name>
<dbReference type="STRING" id="1058.SAMN05421783_11332"/>
<dbReference type="GO" id="GO:0015979">
    <property type="term" value="P:photosynthesis"/>
    <property type="evidence" value="ECO:0007669"/>
    <property type="project" value="InterPro"/>
</dbReference>
<feature type="domain" description="4-vinyl reductase 4VR" evidence="1">
    <location>
        <begin position="147"/>
        <end position="208"/>
    </location>
</feature>
<accession>A0A1H2YJB7</accession>
<dbReference type="PANTHER" id="PTHR35090:SF1">
    <property type="entry name" value="SLR0144 PROTEIN"/>
    <property type="match status" value="1"/>
</dbReference>
<dbReference type="Gene3D" id="3.30.1380.20">
    <property type="entry name" value="Trafficking protein particle complex subunit 3"/>
    <property type="match status" value="1"/>
</dbReference>
<sequence>MARDGRAVNAPADFGATARVGPNAVIRVAEALGEARGADVVAQVFMAAGLEHYLTTLPSEMVDEREVTRLQAALREQLGLAVARPVSHDAGLRTGDYLLANRIPRPVQRLLEILPARLASRVLISAIRRNAWTFVGSGVFDGTPGRPTRLTVTDGPICRGASADEPLCDFYAGSFERLFSRLVHPNTRVTEIACQAHGADACVFEVRW</sequence>
<reference evidence="3" key="1">
    <citation type="submission" date="2016-10" db="EMBL/GenBank/DDBJ databases">
        <authorList>
            <person name="Varghese N."/>
            <person name="Submissions S."/>
        </authorList>
    </citation>
    <scope>NUCLEOTIDE SEQUENCE [LARGE SCALE GENOMIC DNA]</scope>
    <source>
        <strain evidence="3">DSM 217</strain>
    </source>
</reference>
<dbReference type="SMART" id="SM00989">
    <property type="entry name" value="V4R"/>
    <property type="match status" value="1"/>
</dbReference>
<gene>
    <name evidence="2" type="ORF">SAMN05421783_11332</name>
</gene>
<keyword evidence="3" id="KW-1185">Reference proteome</keyword>
<dbReference type="Proteomes" id="UP000198816">
    <property type="component" value="Unassembled WGS sequence"/>
</dbReference>